<keyword evidence="9" id="KW-1185">Reference proteome</keyword>
<evidence type="ECO:0000313" key="8">
    <source>
        <dbReference type="EMBL" id="GAA0176341.1"/>
    </source>
</evidence>
<feature type="compositionally biased region" description="Low complexity" evidence="6">
    <location>
        <begin position="198"/>
        <end position="211"/>
    </location>
</feature>
<keyword evidence="4" id="KW-0449">Lipoprotein</keyword>
<comment type="caution">
    <text evidence="8">The sequence shown here is derived from an EMBL/GenBank/DDBJ whole genome shotgun (WGS) entry which is preliminary data.</text>
</comment>
<feature type="compositionally biased region" description="Pro residues" evidence="6">
    <location>
        <begin position="238"/>
        <end position="252"/>
    </location>
</feature>
<reference evidence="8 9" key="1">
    <citation type="submission" date="2024-01" db="EMBL/GenBank/DDBJ databases">
        <title>The complete chloroplast genome sequence of Lithospermum erythrorhizon: insights into the phylogenetic relationship among Boraginaceae species and the maternal lineages of purple gromwells.</title>
        <authorList>
            <person name="Okada T."/>
            <person name="Watanabe K."/>
        </authorList>
    </citation>
    <scope>NUCLEOTIDE SEQUENCE [LARGE SCALE GENOMIC DNA]</scope>
</reference>
<feature type="compositionally biased region" description="Basic and acidic residues" evidence="6">
    <location>
        <begin position="117"/>
        <end position="126"/>
    </location>
</feature>
<dbReference type="AlphaFoldDB" id="A0AAV3RLX0"/>
<dbReference type="InterPro" id="IPR036163">
    <property type="entry name" value="HMA_dom_sf"/>
</dbReference>
<dbReference type="GO" id="GO:0046872">
    <property type="term" value="F:metal ion binding"/>
    <property type="evidence" value="ECO:0007669"/>
    <property type="project" value="UniProtKB-KW"/>
</dbReference>
<dbReference type="PROSITE" id="PS50846">
    <property type="entry name" value="HMA_2"/>
    <property type="match status" value="1"/>
</dbReference>
<dbReference type="FunFam" id="3.30.70.100:FF:000008">
    <property type="entry name" value="Copper transport protein ATOX1"/>
    <property type="match status" value="1"/>
</dbReference>
<evidence type="ECO:0000313" key="9">
    <source>
        <dbReference type="Proteomes" id="UP001454036"/>
    </source>
</evidence>
<dbReference type="InterPro" id="IPR006121">
    <property type="entry name" value="HMA_dom"/>
</dbReference>
<dbReference type="GO" id="GO:0016020">
    <property type="term" value="C:membrane"/>
    <property type="evidence" value="ECO:0007669"/>
    <property type="project" value="UniProtKB-SubCell"/>
</dbReference>
<evidence type="ECO:0000256" key="5">
    <source>
        <dbReference type="ARBA" id="ARBA00024045"/>
    </source>
</evidence>
<keyword evidence="2" id="KW-0488">Methylation</keyword>
<feature type="domain" description="HMA" evidence="7">
    <location>
        <begin position="16"/>
        <end position="79"/>
    </location>
</feature>
<keyword evidence="4" id="KW-0636">Prenylation</keyword>
<evidence type="ECO:0000256" key="3">
    <source>
        <dbReference type="ARBA" id="ARBA00022723"/>
    </source>
</evidence>
<feature type="region of interest" description="Disordered" evidence="6">
    <location>
        <begin position="74"/>
        <end position="253"/>
    </location>
</feature>
<dbReference type="EMBL" id="BAABME010010082">
    <property type="protein sequence ID" value="GAA0176341.1"/>
    <property type="molecule type" value="Genomic_DNA"/>
</dbReference>
<name>A0AAV3RLX0_LITER</name>
<dbReference type="Gene3D" id="3.30.70.100">
    <property type="match status" value="1"/>
</dbReference>
<feature type="compositionally biased region" description="Basic residues" evidence="6">
    <location>
        <begin position="187"/>
        <end position="197"/>
    </location>
</feature>
<comment type="subcellular location">
    <subcellularLocation>
        <location evidence="1">Membrane</location>
        <topology evidence="1">Peripheral membrane protein</topology>
    </subcellularLocation>
</comment>
<feature type="compositionally biased region" description="Basic and acidic residues" evidence="6">
    <location>
        <begin position="76"/>
        <end position="108"/>
    </location>
</feature>
<keyword evidence="3" id="KW-0479">Metal-binding</keyword>
<dbReference type="CDD" id="cd00371">
    <property type="entry name" value="HMA"/>
    <property type="match status" value="1"/>
</dbReference>
<dbReference type="GO" id="GO:0009626">
    <property type="term" value="P:plant-type hypersensitive response"/>
    <property type="evidence" value="ECO:0007669"/>
    <property type="project" value="UniProtKB-KW"/>
</dbReference>
<evidence type="ECO:0000259" key="7">
    <source>
        <dbReference type="PROSITE" id="PS50846"/>
    </source>
</evidence>
<proteinExistence type="inferred from homology"/>
<protein>
    <recommendedName>
        <fullName evidence="7">HMA domain-containing protein</fullName>
    </recommendedName>
</protein>
<evidence type="ECO:0000256" key="6">
    <source>
        <dbReference type="SAM" id="MobiDB-lite"/>
    </source>
</evidence>
<gene>
    <name evidence="8" type="ORF">LIER_29350</name>
</gene>
<dbReference type="Proteomes" id="UP001454036">
    <property type="component" value="Unassembled WGS sequence"/>
</dbReference>
<dbReference type="SUPFAM" id="SSF55008">
    <property type="entry name" value="HMA, heavy metal-associated domain"/>
    <property type="match status" value="1"/>
</dbReference>
<evidence type="ECO:0000256" key="1">
    <source>
        <dbReference type="ARBA" id="ARBA00004170"/>
    </source>
</evidence>
<comment type="similarity">
    <text evidence="5">Belongs to the HIPP family.</text>
</comment>
<sequence>MASPQPSEEPPQPLQYQTWVLKVSIHCQGCKRKVKRVLQSIEGVYTISIDMQQQKVIVTGNIDGHSLIKKLVKSGKKAELWQDKPSKKEKSSGKSSNDNEKEGKKQNSDDEEDEENHPDNPEEKHVIQPTNGCGGSGSNNNRGPSVKFGSVETIVIHPPGPGTTATMEKPPTGPQNGGGGPPGGTTAKKKKKKKKKSSNANTNSNAGANMGPGPPNGAPTNPGLDGQNNMGPSQVPEGLPPPQQPYNYPPSYGPNYQPQTYVVSYNAAYPSNGSDPMCYMRPSYAYSFREPDVYTVHPTQLESFAFMSDENPNGCFVM</sequence>
<evidence type="ECO:0000256" key="2">
    <source>
        <dbReference type="ARBA" id="ARBA00022481"/>
    </source>
</evidence>
<dbReference type="PANTHER" id="PTHR45868:SF80">
    <property type="entry name" value="F15K9.8-RELATED"/>
    <property type="match status" value="1"/>
</dbReference>
<dbReference type="Pfam" id="PF00403">
    <property type="entry name" value="HMA"/>
    <property type="match status" value="1"/>
</dbReference>
<dbReference type="PANTHER" id="PTHR45868">
    <property type="entry name" value="HEAVY METAL-ASSOCIATED ISOPRENYLATED PLANT PROTEIN 33-RELATED"/>
    <property type="match status" value="1"/>
</dbReference>
<accession>A0AAV3RLX0</accession>
<organism evidence="8 9">
    <name type="scientific">Lithospermum erythrorhizon</name>
    <name type="common">Purple gromwell</name>
    <name type="synonym">Lithospermum officinale var. erythrorhizon</name>
    <dbReference type="NCBI Taxonomy" id="34254"/>
    <lineage>
        <taxon>Eukaryota</taxon>
        <taxon>Viridiplantae</taxon>
        <taxon>Streptophyta</taxon>
        <taxon>Embryophyta</taxon>
        <taxon>Tracheophyta</taxon>
        <taxon>Spermatophyta</taxon>
        <taxon>Magnoliopsida</taxon>
        <taxon>eudicotyledons</taxon>
        <taxon>Gunneridae</taxon>
        <taxon>Pentapetalae</taxon>
        <taxon>asterids</taxon>
        <taxon>lamiids</taxon>
        <taxon>Boraginales</taxon>
        <taxon>Boraginaceae</taxon>
        <taxon>Boraginoideae</taxon>
        <taxon>Lithospermeae</taxon>
        <taxon>Lithospermum</taxon>
    </lineage>
</organism>
<evidence type="ECO:0000256" key="4">
    <source>
        <dbReference type="ARBA" id="ARBA00023289"/>
    </source>
</evidence>